<dbReference type="Pfam" id="PF03808">
    <property type="entry name" value="Glyco_tran_WecG"/>
    <property type="match status" value="1"/>
</dbReference>
<dbReference type="CDD" id="cd06533">
    <property type="entry name" value="Glyco_transf_WecG_TagA"/>
    <property type="match status" value="1"/>
</dbReference>
<evidence type="ECO:0000256" key="2">
    <source>
        <dbReference type="ARBA" id="ARBA00022679"/>
    </source>
</evidence>
<accession>A0A1W1WCQ7</accession>
<keyword evidence="4" id="KW-1185">Reference proteome</keyword>
<name>A0A1W1WCQ7_SULTA</name>
<reference evidence="4" key="1">
    <citation type="submission" date="2017-04" db="EMBL/GenBank/DDBJ databases">
        <authorList>
            <person name="Varghese N."/>
            <person name="Submissions S."/>
        </authorList>
    </citation>
    <scope>NUCLEOTIDE SEQUENCE [LARGE SCALE GENOMIC DNA]</scope>
    <source>
        <strain evidence="4">DSM 9293</strain>
    </source>
</reference>
<gene>
    <name evidence="3" type="ORF">SAMN00768000_1294</name>
</gene>
<dbReference type="PANTHER" id="PTHR34136">
    <property type="match status" value="1"/>
</dbReference>
<keyword evidence="2 3" id="KW-0808">Transferase</keyword>
<dbReference type="InterPro" id="IPR004629">
    <property type="entry name" value="WecG_TagA_CpsF"/>
</dbReference>
<sequence>MRQRVLGCPVDDFDLTELLDHVREYMAQGVKQWYTSINVANWYAYTHFPDVAALFDKATFITADGWPIAWASRVIHHAPVPRIPAMNFLEALLSEPWTTPLSVFLLGGKPGIAEQAGEHLTKQYAHIRVVGHFHGYFDSVQEEDKALQAIQKTQPTVLILGMGTPYEQAWLSRHFAEIPSVLAVGIGGGMDILAGIKKRAPEWMQNSGMEWLYRLIQEPRRLSGRYVKTTSSFAWHVFRVFWPLPSLSSHRANSYSEKKGA</sequence>
<keyword evidence="1" id="KW-0328">Glycosyltransferase</keyword>
<evidence type="ECO:0000313" key="4">
    <source>
        <dbReference type="Proteomes" id="UP000192660"/>
    </source>
</evidence>
<dbReference type="RefSeq" id="WP_084661054.1">
    <property type="nucleotide sequence ID" value="NZ_FWWY01000001.1"/>
</dbReference>
<proteinExistence type="predicted"/>
<evidence type="ECO:0000256" key="1">
    <source>
        <dbReference type="ARBA" id="ARBA00022676"/>
    </source>
</evidence>
<dbReference type="OrthoDB" id="9771846at2"/>
<dbReference type="Proteomes" id="UP000192660">
    <property type="component" value="Unassembled WGS sequence"/>
</dbReference>
<protein>
    <submittedName>
        <fullName evidence="3">N-acetylmannosaminyltransferase</fullName>
    </submittedName>
</protein>
<dbReference type="STRING" id="28034.BFX07_09765"/>
<dbReference type="EMBL" id="FWWY01000001">
    <property type="protein sequence ID" value="SMC03820.1"/>
    <property type="molecule type" value="Genomic_DNA"/>
</dbReference>
<dbReference type="AlphaFoldDB" id="A0A1W1WCQ7"/>
<dbReference type="NCBIfam" id="TIGR00696">
    <property type="entry name" value="wecG_tagA_cpsF"/>
    <property type="match status" value="1"/>
</dbReference>
<organism evidence="3 4">
    <name type="scientific">Sulfobacillus thermosulfidooxidans (strain DSM 9293 / VKM B-1269 / AT-1)</name>
    <dbReference type="NCBI Taxonomy" id="929705"/>
    <lineage>
        <taxon>Bacteria</taxon>
        <taxon>Bacillati</taxon>
        <taxon>Bacillota</taxon>
        <taxon>Clostridia</taxon>
        <taxon>Eubacteriales</taxon>
        <taxon>Clostridiales Family XVII. Incertae Sedis</taxon>
        <taxon>Sulfobacillus</taxon>
    </lineage>
</organism>
<evidence type="ECO:0000313" key="3">
    <source>
        <dbReference type="EMBL" id="SMC03820.1"/>
    </source>
</evidence>
<dbReference type="GO" id="GO:0016758">
    <property type="term" value="F:hexosyltransferase activity"/>
    <property type="evidence" value="ECO:0007669"/>
    <property type="project" value="TreeGrafter"/>
</dbReference>
<dbReference type="PANTHER" id="PTHR34136:SF1">
    <property type="entry name" value="UDP-N-ACETYL-D-MANNOSAMINURONIC ACID TRANSFERASE"/>
    <property type="match status" value="1"/>
</dbReference>